<organism evidence="8 9">
    <name type="scientific">Capsaspora owczarzaki (strain ATCC 30864)</name>
    <dbReference type="NCBI Taxonomy" id="595528"/>
    <lineage>
        <taxon>Eukaryota</taxon>
        <taxon>Filasterea</taxon>
        <taxon>Capsaspora</taxon>
    </lineage>
</organism>
<dbReference type="Gene3D" id="1.10.520.20">
    <property type="entry name" value="N-terminal domain of the delta subunit of the F1F0-ATP synthase"/>
    <property type="match status" value="1"/>
</dbReference>
<dbReference type="SUPFAM" id="SSF47928">
    <property type="entry name" value="N-terminal domain of the delta subunit of the F1F0-ATP synthase"/>
    <property type="match status" value="1"/>
</dbReference>
<dbReference type="InterPro" id="IPR000711">
    <property type="entry name" value="ATPase_OSCP/dsu"/>
</dbReference>
<dbReference type="RefSeq" id="XP_004342624.1">
    <property type="nucleotide sequence ID" value="XM_004342575.1"/>
</dbReference>
<dbReference type="PROSITE" id="PS00389">
    <property type="entry name" value="ATPASE_DELTA"/>
    <property type="match status" value="1"/>
</dbReference>
<comment type="subcellular location">
    <subcellularLocation>
        <location evidence="1">Membrane</location>
    </subcellularLocation>
</comment>
<evidence type="ECO:0000256" key="6">
    <source>
        <dbReference type="ARBA" id="ARBA00023136"/>
    </source>
</evidence>
<dbReference type="FunCoup" id="A0A0D2WYF7">
    <property type="interactions" value="238"/>
</dbReference>
<dbReference type="InterPro" id="IPR020781">
    <property type="entry name" value="ATPase_OSCP/d_CS"/>
</dbReference>
<evidence type="ECO:0000256" key="7">
    <source>
        <dbReference type="ARBA" id="ARBA00023310"/>
    </source>
</evidence>
<dbReference type="OMA" id="MVDNIQD"/>
<evidence type="ECO:0000256" key="4">
    <source>
        <dbReference type="ARBA" id="ARBA00022781"/>
    </source>
</evidence>
<keyword evidence="6" id="KW-0472">Membrane</keyword>
<evidence type="ECO:0000256" key="2">
    <source>
        <dbReference type="ARBA" id="ARBA00007046"/>
    </source>
</evidence>
<keyword evidence="3" id="KW-0813">Transport</keyword>
<comment type="similarity">
    <text evidence="2">Belongs to the ATPase delta chain family.</text>
</comment>
<dbReference type="InParanoid" id="A0A0D2WYF7"/>
<dbReference type="EMBL" id="KE346376">
    <property type="protein sequence ID" value="KJE97958.1"/>
    <property type="molecule type" value="Genomic_DNA"/>
</dbReference>
<dbReference type="GO" id="GO:0016020">
    <property type="term" value="C:membrane"/>
    <property type="evidence" value="ECO:0007669"/>
    <property type="project" value="UniProtKB-SubCell"/>
</dbReference>
<proteinExistence type="inferred from homology"/>
<keyword evidence="9" id="KW-1185">Reference proteome</keyword>
<keyword evidence="7" id="KW-0066">ATP synthesis</keyword>
<evidence type="ECO:0000256" key="5">
    <source>
        <dbReference type="ARBA" id="ARBA00023065"/>
    </source>
</evidence>
<reference evidence="9" key="1">
    <citation type="submission" date="2011-02" db="EMBL/GenBank/DDBJ databases">
        <title>The Genome Sequence of Capsaspora owczarzaki ATCC 30864.</title>
        <authorList>
            <person name="Russ C."/>
            <person name="Cuomo C."/>
            <person name="Burger G."/>
            <person name="Gray M.W."/>
            <person name="Holland P.W.H."/>
            <person name="King N."/>
            <person name="Lang F.B.F."/>
            <person name="Roger A.J."/>
            <person name="Ruiz-Trillo I."/>
            <person name="Young S.K."/>
            <person name="Zeng Q."/>
            <person name="Gargeya S."/>
            <person name="Alvarado L."/>
            <person name="Berlin A."/>
            <person name="Chapman S.B."/>
            <person name="Chen Z."/>
            <person name="Freedman E."/>
            <person name="Gellesch M."/>
            <person name="Goldberg J."/>
            <person name="Griggs A."/>
            <person name="Gujja S."/>
            <person name="Heilman E."/>
            <person name="Heiman D."/>
            <person name="Howarth C."/>
            <person name="Mehta T."/>
            <person name="Neiman D."/>
            <person name="Pearson M."/>
            <person name="Roberts A."/>
            <person name="Saif S."/>
            <person name="Shea T."/>
            <person name="Shenoy N."/>
            <person name="Sisk P."/>
            <person name="Stolte C."/>
            <person name="Sykes S."/>
            <person name="White J."/>
            <person name="Yandava C."/>
            <person name="Haas B."/>
            <person name="Nusbaum C."/>
            <person name="Birren B."/>
        </authorList>
    </citation>
    <scope>NUCLEOTIDE SEQUENCE</scope>
    <source>
        <strain evidence="9">ATCC 30864</strain>
    </source>
</reference>
<dbReference type="InterPro" id="IPR026015">
    <property type="entry name" value="ATP_synth_OSCP/delta_N_sf"/>
</dbReference>
<sequence>MSSTKATGLVKPPVRVFGVAGRYAEALYSAASKNNALEAVEKDLAQVRNLANADAAFNEFLNTPLLKRSDKKKLAIDITKKIKLNALSQNLLGALAENNRLDYTLQVADAYDTIMRAQRGIVSCNVASANPLDQSFQNQLQQALKGFVKPNEKITFNFRVEPTIIGGLVIELGDKYIDMSVLSRIQKLSQTLREAL</sequence>
<evidence type="ECO:0000256" key="3">
    <source>
        <dbReference type="ARBA" id="ARBA00022448"/>
    </source>
</evidence>
<dbReference type="GO" id="GO:0046933">
    <property type="term" value="F:proton-transporting ATP synthase activity, rotational mechanism"/>
    <property type="evidence" value="ECO:0007669"/>
    <property type="project" value="InterPro"/>
</dbReference>
<evidence type="ECO:0000313" key="8">
    <source>
        <dbReference type="EMBL" id="KJE97958.1"/>
    </source>
</evidence>
<evidence type="ECO:0000256" key="1">
    <source>
        <dbReference type="ARBA" id="ARBA00004370"/>
    </source>
</evidence>
<name>A0A0D2WYF7_CAPO3</name>
<dbReference type="PANTHER" id="PTHR11910">
    <property type="entry name" value="ATP SYNTHASE DELTA CHAIN"/>
    <property type="match status" value="1"/>
</dbReference>
<protein>
    <submittedName>
        <fullName evidence="8">H+ transporting ATP synthase O subunit isoform 2</fullName>
    </submittedName>
</protein>
<accession>A0A0D2WYF7</accession>
<dbReference type="PhylomeDB" id="A0A0D2WYF7"/>
<dbReference type="OrthoDB" id="1262810at2759"/>
<dbReference type="Proteomes" id="UP000008743">
    <property type="component" value="Unassembled WGS sequence"/>
</dbReference>
<evidence type="ECO:0000313" key="9">
    <source>
        <dbReference type="Proteomes" id="UP000008743"/>
    </source>
</evidence>
<dbReference type="Pfam" id="PF00213">
    <property type="entry name" value="OSCP"/>
    <property type="match status" value="1"/>
</dbReference>
<dbReference type="PRINTS" id="PR00125">
    <property type="entry name" value="ATPASEDELTA"/>
</dbReference>
<dbReference type="NCBIfam" id="TIGR01145">
    <property type="entry name" value="ATP_synt_delta"/>
    <property type="match status" value="1"/>
</dbReference>
<dbReference type="HAMAP" id="MF_01416">
    <property type="entry name" value="ATP_synth_delta_bact"/>
    <property type="match status" value="1"/>
</dbReference>
<keyword evidence="4" id="KW-0375">Hydrogen ion transport</keyword>
<keyword evidence="5" id="KW-0406">Ion transport</keyword>
<gene>
    <name evidence="8" type="ORF">CAOG_008023</name>
</gene>
<dbReference type="AlphaFoldDB" id="A0A0D2WYF7"/>
<dbReference type="STRING" id="595528.A0A0D2WYF7"/>
<dbReference type="eggNOG" id="KOG1662">
    <property type="taxonomic scope" value="Eukaryota"/>
</dbReference>